<dbReference type="EMBL" id="JAUSRR010000004">
    <property type="protein sequence ID" value="MDP9923563.1"/>
    <property type="molecule type" value="Genomic_DNA"/>
</dbReference>
<gene>
    <name evidence="2" type="ORF">J2W25_002586</name>
</gene>
<reference evidence="2" key="1">
    <citation type="submission" date="2023-07" db="EMBL/GenBank/DDBJ databases">
        <title>Sorghum-associated microbial communities from plants grown in Nebraska, USA.</title>
        <authorList>
            <person name="Schachtman D."/>
        </authorList>
    </citation>
    <scope>NUCLEOTIDE SEQUENCE</scope>
    <source>
        <strain evidence="2">DS2795</strain>
    </source>
</reference>
<sequence>MSLLSRLSSPRCLLLLSLLLAPLTGWTQDRAQALLQFEGVQARYQNAYGPGAVSRGARELLEPPDLAIADKALQSLDVAAGRAFDVNASVAAIRQDVAAAGQGAAAPGPQVLEAVARLAKLRADYAAMDEPAKVTFFHQQHARPADPARVELLTRMTVAEAREIDFSSQLLMSAVVKQLARGNAGQFSSLPDRTLDTALDSLWSRGVTSPRPRNLMTVAREFEKLVTQALLLALPDADVAALLAWRNEPQAAAEREALLGSYRAEVKGSGAVAIRTLVRSWGRP</sequence>
<evidence type="ECO:0000313" key="3">
    <source>
        <dbReference type="Proteomes" id="UP001244295"/>
    </source>
</evidence>
<name>A0AAW8DVK6_9BURK</name>
<keyword evidence="1" id="KW-0732">Signal</keyword>
<dbReference type="RefSeq" id="WP_307637004.1">
    <property type="nucleotide sequence ID" value="NZ_JAUSRR010000004.1"/>
</dbReference>
<feature type="signal peptide" evidence="1">
    <location>
        <begin position="1"/>
        <end position="27"/>
    </location>
</feature>
<feature type="chain" id="PRO_5043319898" description="DUF2059 domain-containing protein" evidence="1">
    <location>
        <begin position="28"/>
        <end position="284"/>
    </location>
</feature>
<proteinExistence type="predicted"/>
<protein>
    <recommendedName>
        <fullName evidence="4">DUF2059 domain-containing protein</fullName>
    </recommendedName>
</protein>
<organism evidence="2 3">
    <name type="scientific">Variovorax boronicumulans</name>
    <dbReference type="NCBI Taxonomy" id="436515"/>
    <lineage>
        <taxon>Bacteria</taxon>
        <taxon>Pseudomonadati</taxon>
        <taxon>Pseudomonadota</taxon>
        <taxon>Betaproteobacteria</taxon>
        <taxon>Burkholderiales</taxon>
        <taxon>Comamonadaceae</taxon>
        <taxon>Variovorax</taxon>
    </lineage>
</organism>
<accession>A0AAW8DVK6</accession>
<evidence type="ECO:0008006" key="4">
    <source>
        <dbReference type="Google" id="ProtNLM"/>
    </source>
</evidence>
<comment type="caution">
    <text evidence="2">The sequence shown here is derived from an EMBL/GenBank/DDBJ whole genome shotgun (WGS) entry which is preliminary data.</text>
</comment>
<dbReference type="AlphaFoldDB" id="A0AAW8DVK6"/>
<evidence type="ECO:0000313" key="2">
    <source>
        <dbReference type="EMBL" id="MDP9923563.1"/>
    </source>
</evidence>
<dbReference type="Proteomes" id="UP001244295">
    <property type="component" value="Unassembled WGS sequence"/>
</dbReference>
<evidence type="ECO:0000256" key="1">
    <source>
        <dbReference type="SAM" id="SignalP"/>
    </source>
</evidence>